<dbReference type="Pfam" id="PF00903">
    <property type="entry name" value="Glyoxalase"/>
    <property type="match status" value="1"/>
</dbReference>
<dbReference type="PROSITE" id="PS51819">
    <property type="entry name" value="VOC"/>
    <property type="match status" value="1"/>
</dbReference>
<keyword evidence="2" id="KW-0456">Lyase</keyword>
<dbReference type="PANTHER" id="PTHR36437:SF2">
    <property type="entry name" value="GLYOXALASE_BLEOMYCIN RESISTANCE PROTEIN_DIOXYGENASE"/>
    <property type="match status" value="1"/>
</dbReference>
<proteinExistence type="predicted"/>
<dbReference type="PANTHER" id="PTHR36437">
    <property type="entry name" value="GLYOXALASE/BLEOMYCIN RESISTANCE PROTEIN/DIOXYGENASE"/>
    <property type="match status" value="1"/>
</dbReference>
<evidence type="ECO:0000259" key="1">
    <source>
        <dbReference type="PROSITE" id="PS51819"/>
    </source>
</evidence>
<comment type="caution">
    <text evidence="2">The sequence shown here is derived from an EMBL/GenBank/DDBJ whole genome shotgun (WGS) entry which is preliminary data.</text>
</comment>
<sequence>MSIRISHTFLQVRDQQEALVFYRDVIGLEVQIDAPVEEYRWLAMGSPDQPGVQLVLEHPEMGRPADDAVAMKELMAKGSLGSVIFQVDDCDATFERVRAAGGEVMQEPMDQMYGVRDCAFRDPSGNHIRFSGPIKA</sequence>
<dbReference type="InterPro" id="IPR004360">
    <property type="entry name" value="Glyas_Fos-R_dOase_dom"/>
</dbReference>
<organism evidence="2 3">
    <name type="scientific">Saccharothrix ecbatanensis</name>
    <dbReference type="NCBI Taxonomy" id="1105145"/>
    <lineage>
        <taxon>Bacteria</taxon>
        <taxon>Bacillati</taxon>
        <taxon>Actinomycetota</taxon>
        <taxon>Actinomycetes</taxon>
        <taxon>Pseudonocardiales</taxon>
        <taxon>Pseudonocardiaceae</taxon>
        <taxon>Saccharothrix</taxon>
    </lineage>
</organism>
<dbReference type="InterPro" id="IPR037523">
    <property type="entry name" value="VOC_core"/>
</dbReference>
<dbReference type="Proteomes" id="UP000552097">
    <property type="component" value="Unassembled WGS sequence"/>
</dbReference>
<reference evidence="2 3" key="1">
    <citation type="submission" date="2020-08" db="EMBL/GenBank/DDBJ databases">
        <title>Sequencing the genomes of 1000 actinobacteria strains.</title>
        <authorList>
            <person name="Klenk H.-P."/>
        </authorList>
    </citation>
    <scope>NUCLEOTIDE SEQUENCE [LARGE SCALE GENOMIC DNA]</scope>
    <source>
        <strain evidence="2 3">DSM 45486</strain>
    </source>
</reference>
<dbReference type="SUPFAM" id="SSF54593">
    <property type="entry name" value="Glyoxalase/Bleomycin resistance protein/Dihydroxybiphenyl dioxygenase"/>
    <property type="match status" value="1"/>
</dbReference>
<dbReference type="Gene3D" id="3.10.180.10">
    <property type="entry name" value="2,3-Dihydroxybiphenyl 1,2-Dioxygenase, domain 1"/>
    <property type="match status" value="1"/>
</dbReference>
<dbReference type="AlphaFoldDB" id="A0A7W9M2D3"/>
<evidence type="ECO:0000313" key="2">
    <source>
        <dbReference type="EMBL" id="MBB5804884.1"/>
    </source>
</evidence>
<dbReference type="CDD" id="cd07263">
    <property type="entry name" value="VOC_like"/>
    <property type="match status" value="1"/>
</dbReference>
<feature type="domain" description="VOC" evidence="1">
    <location>
        <begin position="4"/>
        <end position="133"/>
    </location>
</feature>
<dbReference type="EMBL" id="JACHMO010000001">
    <property type="protein sequence ID" value="MBB5804884.1"/>
    <property type="molecule type" value="Genomic_DNA"/>
</dbReference>
<gene>
    <name evidence="2" type="ORF">F4560_004652</name>
</gene>
<protein>
    <submittedName>
        <fullName evidence="2">Putative enzyme related to lactoylglutathione lyase</fullName>
    </submittedName>
</protein>
<dbReference type="RefSeq" id="WP_184923025.1">
    <property type="nucleotide sequence ID" value="NZ_JACHMO010000001.1"/>
</dbReference>
<dbReference type="GO" id="GO:0016829">
    <property type="term" value="F:lyase activity"/>
    <property type="evidence" value="ECO:0007669"/>
    <property type="project" value="UniProtKB-KW"/>
</dbReference>
<evidence type="ECO:0000313" key="3">
    <source>
        <dbReference type="Proteomes" id="UP000552097"/>
    </source>
</evidence>
<keyword evidence="3" id="KW-1185">Reference proteome</keyword>
<name>A0A7W9M2D3_9PSEU</name>
<accession>A0A7W9M2D3</accession>
<dbReference type="InterPro" id="IPR029068">
    <property type="entry name" value="Glyas_Bleomycin-R_OHBP_Dase"/>
</dbReference>